<dbReference type="AlphaFoldDB" id="A0A2K3KQB7"/>
<reference evidence="1 2" key="1">
    <citation type="journal article" date="2014" name="Am. J. Bot.">
        <title>Genome assembly and annotation for red clover (Trifolium pratense; Fabaceae).</title>
        <authorList>
            <person name="Istvanek J."/>
            <person name="Jaros M."/>
            <person name="Krenek A."/>
            <person name="Repkova J."/>
        </authorList>
    </citation>
    <scope>NUCLEOTIDE SEQUENCE [LARGE SCALE GENOMIC DNA]</scope>
    <source>
        <strain evidence="2">cv. Tatra</strain>
        <tissue evidence="1">Young leaves</tissue>
    </source>
</reference>
<accession>A0A2K3KQB7</accession>
<protein>
    <submittedName>
        <fullName evidence="1">Uncharacterized protein</fullName>
    </submittedName>
</protein>
<organism evidence="1 2">
    <name type="scientific">Trifolium pratense</name>
    <name type="common">Red clover</name>
    <dbReference type="NCBI Taxonomy" id="57577"/>
    <lineage>
        <taxon>Eukaryota</taxon>
        <taxon>Viridiplantae</taxon>
        <taxon>Streptophyta</taxon>
        <taxon>Embryophyta</taxon>
        <taxon>Tracheophyta</taxon>
        <taxon>Spermatophyta</taxon>
        <taxon>Magnoliopsida</taxon>
        <taxon>eudicotyledons</taxon>
        <taxon>Gunneridae</taxon>
        <taxon>Pentapetalae</taxon>
        <taxon>rosids</taxon>
        <taxon>fabids</taxon>
        <taxon>Fabales</taxon>
        <taxon>Fabaceae</taxon>
        <taxon>Papilionoideae</taxon>
        <taxon>50 kb inversion clade</taxon>
        <taxon>NPAAA clade</taxon>
        <taxon>Hologalegina</taxon>
        <taxon>IRL clade</taxon>
        <taxon>Trifolieae</taxon>
        <taxon>Trifolium</taxon>
    </lineage>
</organism>
<dbReference type="Proteomes" id="UP000236291">
    <property type="component" value="Unassembled WGS sequence"/>
</dbReference>
<proteinExistence type="predicted"/>
<feature type="non-terminal residue" evidence="1">
    <location>
        <position position="43"/>
    </location>
</feature>
<gene>
    <name evidence="1" type="ORF">L195_g063995</name>
</gene>
<comment type="caution">
    <text evidence="1">The sequence shown here is derived from an EMBL/GenBank/DDBJ whole genome shotgun (WGS) entry which is preliminary data.</text>
</comment>
<evidence type="ECO:0000313" key="2">
    <source>
        <dbReference type="Proteomes" id="UP000236291"/>
    </source>
</evidence>
<reference evidence="1 2" key="2">
    <citation type="journal article" date="2017" name="Front. Plant Sci.">
        <title>Gene Classification and Mining of Molecular Markers Useful in Red Clover (Trifolium pratense) Breeding.</title>
        <authorList>
            <person name="Istvanek J."/>
            <person name="Dluhosova J."/>
            <person name="Dluhos P."/>
            <person name="Patkova L."/>
            <person name="Nedelnik J."/>
            <person name="Repkova J."/>
        </authorList>
    </citation>
    <scope>NUCLEOTIDE SEQUENCE [LARGE SCALE GENOMIC DNA]</scope>
    <source>
        <strain evidence="2">cv. Tatra</strain>
        <tissue evidence="1">Young leaves</tissue>
    </source>
</reference>
<dbReference type="EMBL" id="ASHM01228692">
    <property type="protein sequence ID" value="PNX68472.1"/>
    <property type="molecule type" value="Genomic_DNA"/>
</dbReference>
<name>A0A2K3KQB7_TRIPR</name>
<evidence type="ECO:0000313" key="1">
    <source>
        <dbReference type="EMBL" id="PNX68472.1"/>
    </source>
</evidence>
<sequence>MMASSVASVLGWRLEDVKWARKRAQRSDQESTDPGAKLLYQAI</sequence>